<accession>A0ABT0YXQ0</accession>
<organism evidence="1 2">
    <name type="scientific">Gramella jeungdoensis</name>
    <dbReference type="NCBI Taxonomy" id="708091"/>
    <lineage>
        <taxon>Bacteria</taxon>
        <taxon>Pseudomonadati</taxon>
        <taxon>Bacteroidota</taxon>
        <taxon>Flavobacteriia</taxon>
        <taxon>Flavobacteriales</taxon>
        <taxon>Flavobacteriaceae</taxon>
        <taxon>Christiangramia</taxon>
    </lineage>
</organism>
<dbReference type="Proteomes" id="UP001155077">
    <property type="component" value="Unassembled WGS sequence"/>
</dbReference>
<sequence length="428" mass="49138">MKKIFALVAILLILFISLIYWSISSTDKEFETCTIESFEDLDKVDFREHDSVLVAANSLYEGDAIKKFMQGENYREAWSTPVQVPIVFLDTLKGGMKIVKEGGGKQTHSIRLKSDDGILYSLRSVTKDPQKLIPEIAETLGLENIIVDGISAQHPYGALLAAELSDIAGVLHTHPKLVFVPKQKIFGEFNDKYGNRLYLLEYETEGEKNWTSLNNIKEIIETDDLQELKLEYGEKLNIDRKALVRLRLFDIMIGDWDRHAEQWGWAIQEKNNKMTAIPIAGDRDNAFFNLSGVISEILTNKNIEPLVRPFEEEVDYMPGLVYPFDRYFLLKTPEEVFVEQAKELQTVMSDEKIDQAFHVWAEAISKLDKEEITSKIKNRRKHLQEYARNFYEIIQRKGKLSKPLKGSEELKLNNALLGCFECSSKDQS</sequence>
<dbReference type="EMBL" id="JAMSCK010000001">
    <property type="protein sequence ID" value="MCM8568252.1"/>
    <property type="molecule type" value="Genomic_DNA"/>
</dbReference>
<evidence type="ECO:0000313" key="1">
    <source>
        <dbReference type="EMBL" id="MCM8568252.1"/>
    </source>
</evidence>
<evidence type="ECO:0000313" key="2">
    <source>
        <dbReference type="Proteomes" id="UP001155077"/>
    </source>
</evidence>
<proteinExistence type="predicted"/>
<name>A0ABT0YXQ0_9FLAO</name>
<keyword evidence="2" id="KW-1185">Reference proteome</keyword>
<protein>
    <submittedName>
        <fullName evidence="1">Uncharacterized protein</fullName>
    </submittedName>
</protein>
<reference evidence="1" key="1">
    <citation type="submission" date="2022-06" db="EMBL/GenBank/DDBJ databases">
        <title>Gramella sediminis sp. nov., isolated from deep-sea sediment of the Indian Ocean.</title>
        <authorList>
            <person name="Yang L."/>
        </authorList>
    </citation>
    <scope>NUCLEOTIDE SEQUENCE</scope>
    <source>
        <strain evidence="1">HMD3159</strain>
    </source>
</reference>
<comment type="caution">
    <text evidence="1">The sequence shown here is derived from an EMBL/GenBank/DDBJ whole genome shotgun (WGS) entry which is preliminary data.</text>
</comment>
<gene>
    <name evidence="1" type="ORF">NE848_02615</name>
</gene>
<dbReference type="RefSeq" id="WP_252110649.1">
    <property type="nucleotide sequence ID" value="NZ_JAMSCK010000001.1"/>
</dbReference>